<reference evidence="8" key="1">
    <citation type="journal article" date="2020" name="Nat. Commun.">
        <title>Genome sequence of the cluster root forming white lupin.</title>
        <authorList>
            <person name="Hufnagel B."/>
            <person name="Marques A."/>
            <person name="Soriano A."/>
            <person name="Marques L."/>
            <person name="Divol F."/>
            <person name="Doumas P."/>
            <person name="Sallet E."/>
            <person name="Mancinotti D."/>
            <person name="Carrere S."/>
            <person name="Marande W."/>
            <person name="Arribat S."/>
            <person name="Keller J."/>
            <person name="Huneau C."/>
            <person name="Blein T."/>
            <person name="Aime D."/>
            <person name="Laguerre M."/>
            <person name="Taylor J."/>
            <person name="Schubert V."/>
            <person name="Nelson M."/>
            <person name="Geu-Flores F."/>
            <person name="Crespi M."/>
            <person name="Gallardo-Guerrero K."/>
            <person name="Delaux P.-M."/>
            <person name="Salse J."/>
            <person name="Berges H."/>
            <person name="Guyot R."/>
            <person name="Gouzy J."/>
            <person name="Peret B."/>
        </authorList>
    </citation>
    <scope>NUCLEOTIDE SEQUENCE [LARGE SCALE GENOMIC DNA]</scope>
    <source>
        <strain evidence="8">cv. Amiga</strain>
    </source>
</reference>
<evidence type="ECO:0000256" key="6">
    <source>
        <dbReference type="SAM" id="Phobius"/>
    </source>
</evidence>
<evidence type="ECO:0000313" key="7">
    <source>
        <dbReference type="EMBL" id="KAE9614564.1"/>
    </source>
</evidence>
<comment type="subcellular location">
    <subcellularLocation>
        <location evidence="1">Membrane</location>
    </subcellularLocation>
</comment>
<feature type="transmembrane region" description="Helical" evidence="6">
    <location>
        <begin position="80"/>
        <end position="103"/>
    </location>
</feature>
<evidence type="ECO:0000256" key="4">
    <source>
        <dbReference type="ARBA" id="ARBA00022989"/>
    </source>
</evidence>
<gene>
    <name evidence="7" type="ORF">Lalb_Chr05g0229521</name>
</gene>
<keyword evidence="3 6" id="KW-0812">Transmembrane</keyword>
<feature type="transmembrane region" description="Helical" evidence="6">
    <location>
        <begin position="14"/>
        <end position="42"/>
    </location>
</feature>
<keyword evidence="2" id="KW-0813">Transport</keyword>
<comment type="caution">
    <text evidence="7">The sequence shown here is derived from an EMBL/GenBank/DDBJ whole genome shotgun (WGS) entry which is preliminary data.</text>
</comment>
<dbReference type="PANTHER" id="PTHR48020:SF35">
    <property type="entry name" value="SUGAR TRANSPORTER"/>
    <property type="match status" value="1"/>
</dbReference>
<keyword evidence="7" id="KW-0762">Sugar transport</keyword>
<evidence type="ECO:0000256" key="5">
    <source>
        <dbReference type="ARBA" id="ARBA00023136"/>
    </source>
</evidence>
<accession>A0A6A4QNK4</accession>
<protein>
    <submittedName>
        <fullName evidence="7">Putative major facilitator, sugar transporter, major facilitator superfamily</fullName>
    </submittedName>
</protein>
<dbReference type="PANTHER" id="PTHR48020">
    <property type="entry name" value="PROTON MYO-INOSITOL COTRANSPORTER"/>
    <property type="match status" value="1"/>
</dbReference>
<proteinExistence type="predicted"/>
<keyword evidence="5 6" id="KW-0472">Membrane</keyword>
<dbReference type="InterPro" id="IPR005828">
    <property type="entry name" value="MFS_sugar_transport-like"/>
</dbReference>
<dbReference type="Proteomes" id="UP000447434">
    <property type="component" value="Chromosome 5"/>
</dbReference>
<dbReference type="InterPro" id="IPR036259">
    <property type="entry name" value="MFS_trans_sf"/>
</dbReference>
<feature type="transmembrane region" description="Helical" evidence="6">
    <location>
        <begin position="54"/>
        <end position="74"/>
    </location>
</feature>
<name>A0A6A4QNK4_LUPAL</name>
<evidence type="ECO:0000313" key="8">
    <source>
        <dbReference type="Proteomes" id="UP000447434"/>
    </source>
</evidence>
<dbReference type="GO" id="GO:0022857">
    <property type="term" value="F:transmembrane transporter activity"/>
    <property type="evidence" value="ECO:0007669"/>
    <property type="project" value="InterPro"/>
</dbReference>
<sequence>MVLILRGSFNISPILNAAITATSVIVYESVFCMGLSVIPNILCSEIFPTSVRGTCISITAFTYWICTLVITSSFPSLLHLIGLTGVFLFFVVGCISAWTFVYFKVPETKGMPLEVITEFFAIGAKPAGK</sequence>
<dbReference type="AlphaFoldDB" id="A0A6A4QNK4"/>
<dbReference type="InterPro" id="IPR050814">
    <property type="entry name" value="Myo-inositol_Transporter"/>
</dbReference>
<dbReference type="Pfam" id="PF00083">
    <property type="entry name" value="Sugar_tr"/>
    <property type="match status" value="1"/>
</dbReference>
<dbReference type="SUPFAM" id="SSF103473">
    <property type="entry name" value="MFS general substrate transporter"/>
    <property type="match status" value="1"/>
</dbReference>
<evidence type="ECO:0000256" key="3">
    <source>
        <dbReference type="ARBA" id="ARBA00022692"/>
    </source>
</evidence>
<evidence type="ECO:0000256" key="2">
    <source>
        <dbReference type="ARBA" id="ARBA00022448"/>
    </source>
</evidence>
<dbReference type="EMBL" id="WOCE01000005">
    <property type="protein sequence ID" value="KAE9614564.1"/>
    <property type="molecule type" value="Genomic_DNA"/>
</dbReference>
<dbReference type="Gene3D" id="1.20.1250.20">
    <property type="entry name" value="MFS general substrate transporter like domains"/>
    <property type="match status" value="1"/>
</dbReference>
<evidence type="ECO:0000256" key="1">
    <source>
        <dbReference type="ARBA" id="ARBA00004370"/>
    </source>
</evidence>
<keyword evidence="8" id="KW-1185">Reference proteome</keyword>
<dbReference type="GO" id="GO:0016020">
    <property type="term" value="C:membrane"/>
    <property type="evidence" value="ECO:0007669"/>
    <property type="project" value="UniProtKB-SubCell"/>
</dbReference>
<dbReference type="OrthoDB" id="6339427at2759"/>
<keyword evidence="4 6" id="KW-1133">Transmembrane helix</keyword>
<organism evidence="7 8">
    <name type="scientific">Lupinus albus</name>
    <name type="common">White lupine</name>
    <name type="synonym">Lupinus termis</name>
    <dbReference type="NCBI Taxonomy" id="3870"/>
    <lineage>
        <taxon>Eukaryota</taxon>
        <taxon>Viridiplantae</taxon>
        <taxon>Streptophyta</taxon>
        <taxon>Embryophyta</taxon>
        <taxon>Tracheophyta</taxon>
        <taxon>Spermatophyta</taxon>
        <taxon>Magnoliopsida</taxon>
        <taxon>eudicotyledons</taxon>
        <taxon>Gunneridae</taxon>
        <taxon>Pentapetalae</taxon>
        <taxon>rosids</taxon>
        <taxon>fabids</taxon>
        <taxon>Fabales</taxon>
        <taxon>Fabaceae</taxon>
        <taxon>Papilionoideae</taxon>
        <taxon>50 kb inversion clade</taxon>
        <taxon>genistoids sensu lato</taxon>
        <taxon>core genistoids</taxon>
        <taxon>Genisteae</taxon>
        <taxon>Lupinus</taxon>
    </lineage>
</organism>